<evidence type="ECO:0000256" key="6">
    <source>
        <dbReference type="ARBA" id="ARBA00022723"/>
    </source>
</evidence>
<proteinExistence type="predicted"/>
<dbReference type="PANTHER" id="PTHR47947">
    <property type="entry name" value="CYTOCHROME P450 82C3-RELATED"/>
    <property type="match status" value="1"/>
</dbReference>
<dbReference type="STRING" id="3469.A0A4Y7IGL5"/>
<dbReference type="GO" id="GO:0020037">
    <property type="term" value="F:heme binding"/>
    <property type="evidence" value="ECO:0007669"/>
    <property type="project" value="InterPro"/>
</dbReference>
<name>A0A4Y7IGL5_PAPSO</name>
<dbReference type="GO" id="GO:0033075">
    <property type="term" value="P:isoquinoline alkaloid biosynthetic process"/>
    <property type="evidence" value="ECO:0007669"/>
    <property type="project" value="UniProtKB-ARBA"/>
</dbReference>
<dbReference type="InterPro" id="IPR002401">
    <property type="entry name" value="Cyt_P450_E_grp-I"/>
</dbReference>
<reference evidence="12 13" key="1">
    <citation type="journal article" date="2018" name="Science">
        <title>The opium poppy genome and morphinan production.</title>
        <authorList>
            <person name="Guo L."/>
            <person name="Winzer T."/>
            <person name="Yang X."/>
            <person name="Li Y."/>
            <person name="Ning Z."/>
            <person name="He Z."/>
            <person name="Teodor R."/>
            <person name="Lu Y."/>
            <person name="Bowser T.A."/>
            <person name="Graham I.A."/>
            <person name="Ye K."/>
        </authorList>
    </citation>
    <scope>NUCLEOTIDE SEQUENCE [LARGE SCALE GENOMIC DNA]</scope>
    <source>
        <strain evidence="13">cv. HN1</strain>
        <tissue evidence="12">Leaves</tissue>
    </source>
</reference>
<evidence type="ECO:0008006" key="14">
    <source>
        <dbReference type="Google" id="ProtNLM"/>
    </source>
</evidence>
<dbReference type="GO" id="GO:0005506">
    <property type="term" value="F:iron ion binding"/>
    <property type="evidence" value="ECO:0007669"/>
    <property type="project" value="InterPro"/>
</dbReference>
<evidence type="ECO:0000256" key="3">
    <source>
        <dbReference type="ARBA" id="ARBA00004913"/>
    </source>
</evidence>
<dbReference type="InterPro" id="IPR001128">
    <property type="entry name" value="Cyt_P450"/>
</dbReference>
<keyword evidence="9 11" id="KW-0408">Iron</keyword>
<keyword evidence="10" id="KW-0472">Membrane</keyword>
<gene>
    <name evidence="12" type="ORF">C5167_041015</name>
</gene>
<dbReference type="Pfam" id="PF00067">
    <property type="entry name" value="p450"/>
    <property type="match status" value="1"/>
</dbReference>
<dbReference type="Gene3D" id="1.10.630.10">
    <property type="entry name" value="Cytochrome P450"/>
    <property type="match status" value="1"/>
</dbReference>
<keyword evidence="7" id="KW-1133">Transmembrane helix</keyword>
<evidence type="ECO:0000313" key="13">
    <source>
        <dbReference type="Proteomes" id="UP000316621"/>
    </source>
</evidence>
<dbReference type="PRINTS" id="PR00463">
    <property type="entry name" value="EP450I"/>
</dbReference>
<sequence>MIISSNSQHQPHLFASSFYCRLIYYFYGAGVAKKLAVAAQAPVPAGAWPMIGHLRLLSGKKPPYVTLGSLADKYGPAITIRIGLKQALACGELLSMFGFAPYGPYWRKLRKVVNHELSFSKLQLVQHIWDSEINKSIKELHELYLNSRKNKSEADDSEVLVDMKRWFANLSLNIYVKTVVGNKSVINGKALDAMTEKWLQEHKTKNKSSPIPGDEQDFMDVMMSILLGNKDNTGKLSKPYVDDDTVTKSSSLALILGANDATVTNLAWAVSLLLNDQSKLKKFQDELDSNIGDERQVQQSDIKDLPYLQAIMKETLRLYAAPLLPPRESTGDCIVAGYFVPAGTRLIINSRKIHRDPRVWSNPSEFHPERFLSGGDQVDVDIRGQNFELISCGAGRRMCLGDSLAVQVVHLALARLVHAVNLKVPSSAPIDMTESVGFTNIKATPLELILAPRLSSDLYACN</sequence>
<keyword evidence="13" id="KW-1185">Reference proteome</keyword>
<protein>
    <recommendedName>
        <fullName evidence="14">Cytochrome P450</fullName>
    </recommendedName>
</protein>
<evidence type="ECO:0000313" key="12">
    <source>
        <dbReference type="EMBL" id="RZC48053.1"/>
    </source>
</evidence>
<keyword evidence="5" id="KW-0812">Transmembrane</keyword>
<evidence type="ECO:0000256" key="9">
    <source>
        <dbReference type="ARBA" id="ARBA00023004"/>
    </source>
</evidence>
<dbReference type="GO" id="GO:0016705">
    <property type="term" value="F:oxidoreductase activity, acting on paired donors, with incorporation or reduction of molecular oxygen"/>
    <property type="evidence" value="ECO:0007669"/>
    <property type="project" value="InterPro"/>
</dbReference>
<dbReference type="GO" id="GO:0004497">
    <property type="term" value="F:monooxygenase activity"/>
    <property type="evidence" value="ECO:0007669"/>
    <property type="project" value="InterPro"/>
</dbReference>
<dbReference type="OMA" id="IWDSEIN"/>
<evidence type="ECO:0000256" key="8">
    <source>
        <dbReference type="ARBA" id="ARBA00023002"/>
    </source>
</evidence>
<dbReference type="GO" id="GO:0016020">
    <property type="term" value="C:membrane"/>
    <property type="evidence" value="ECO:0007669"/>
    <property type="project" value="UniProtKB-SubCell"/>
</dbReference>
<keyword evidence="4 11" id="KW-0349">Heme</keyword>
<dbReference type="Gramene" id="RZC48053">
    <property type="protein sequence ID" value="RZC48053"/>
    <property type="gene ID" value="C5167_041015"/>
</dbReference>
<evidence type="ECO:0000256" key="2">
    <source>
        <dbReference type="ARBA" id="ARBA00004167"/>
    </source>
</evidence>
<dbReference type="InterPro" id="IPR036396">
    <property type="entry name" value="Cyt_P450_sf"/>
</dbReference>
<feature type="binding site" description="axial binding residue" evidence="11">
    <location>
        <position position="399"/>
    </location>
    <ligand>
        <name>heme</name>
        <dbReference type="ChEBI" id="CHEBI:30413"/>
    </ligand>
    <ligandPart>
        <name>Fe</name>
        <dbReference type="ChEBI" id="CHEBI:18248"/>
    </ligandPart>
</feature>
<dbReference type="SUPFAM" id="SSF48264">
    <property type="entry name" value="Cytochrome P450"/>
    <property type="match status" value="1"/>
</dbReference>
<evidence type="ECO:0000256" key="1">
    <source>
        <dbReference type="ARBA" id="ARBA00001971"/>
    </source>
</evidence>
<keyword evidence="8" id="KW-0560">Oxidoreductase</keyword>
<evidence type="ECO:0000256" key="4">
    <source>
        <dbReference type="ARBA" id="ARBA00022617"/>
    </source>
</evidence>
<dbReference type="AlphaFoldDB" id="A0A4Y7IGL5"/>
<dbReference type="EMBL" id="CM010715">
    <property type="protein sequence ID" value="RZC48053.1"/>
    <property type="molecule type" value="Genomic_DNA"/>
</dbReference>
<keyword evidence="6 11" id="KW-0479">Metal-binding</keyword>
<dbReference type="PRINTS" id="PR00385">
    <property type="entry name" value="P450"/>
</dbReference>
<evidence type="ECO:0000256" key="10">
    <source>
        <dbReference type="ARBA" id="ARBA00023136"/>
    </source>
</evidence>
<comment type="cofactor">
    <cofactor evidence="1 11">
        <name>heme</name>
        <dbReference type="ChEBI" id="CHEBI:30413"/>
    </cofactor>
</comment>
<dbReference type="PANTHER" id="PTHR47947:SF26">
    <property type="entry name" value="CYTOCHROME P450"/>
    <property type="match status" value="1"/>
</dbReference>
<dbReference type="InterPro" id="IPR050651">
    <property type="entry name" value="Plant_Cytochrome_P450_Monoox"/>
</dbReference>
<comment type="pathway">
    <text evidence="3">Alkaloid biosynthesis.</text>
</comment>
<organism evidence="12 13">
    <name type="scientific">Papaver somniferum</name>
    <name type="common">Opium poppy</name>
    <dbReference type="NCBI Taxonomy" id="3469"/>
    <lineage>
        <taxon>Eukaryota</taxon>
        <taxon>Viridiplantae</taxon>
        <taxon>Streptophyta</taxon>
        <taxon>Embryophyta</taxon>
        <taxon>Tracheophyta</taxon>
        <taxon>Spermatophyta</taxon>
        <taxon>Magnoliopsida</taxon>
        <taxon>Ranunculales</taxon>
        <taxon>Papaveraceae</taxon>
        <taxon>Papaveroideae</taxon>
        <taxon>Papaver</taxon>
    </lineage>
</organism>
<evidence type="ECO:0000256" key="11">
    <source>
        <dbReference type="PIRSR" id="PIRSR602401-1"/>
    </source>
</evidence>
<accession>A0A4Y7IGL5</accession>
<comment type="subcellular location">
    <subcellularLocation>
        <location evidence="2">Membrane</location>
        <topology evidence="2">Single-pass membrane protein</topology>
    </subcellularLocation>
</comment>
<evidence type="ECO:0000256" key="5">
    <source>
        <dbReference type="ARBA" id="ARBA00022692"/>
    </source>
</evidence>
<evidence type="ECO:0000256" key="7">
    <source>
        <dbReference type="ARBA" id="ARBA00022989"/>
    </source>
</evidence>
<dbReference type="Proteomes" id="UP000316621">
    <property type="component" value="Chromosome 1"/>
</dbReference>